<dbReference type="GO" id="GO:0006284">
    <property type="term" value="P:base-excision repair"/>
    <property type="evidence" value="ECO:0007669"/>
    <property type="project" value="InterPro"/>
</dbReference>
<name>X1T466_9ZZZZ</name>
<dbReference type="AlphaFoldDB" id="X1T466"/>
<dbReference type="PROSITE" id="PS51068">
    <property type="entry name" value="FPG_CAT"/>
    <property type="match status" value="1"/>
</dbReference>
<dbReference type="EMBL" id="BARW01022493">
    <property type="protein sequence ID" value="GAI99998.1"/>
    <property type="molecule type" value="Genomic_DNA"/>
</dbReference>
<evidence type="ECO:0000313" key="2">
    <source>
        <dbReference type="EMBL" id="GAI99998.1"/>
    </source>
</evidence>
<dbReference type="Pfam" id="PF01149">
    <property type="entry name" value="Fapy_DNA_glyco"/>
    <property type="match status" value="1"/>
</dbReference>
<accession>X1T466</accession>
<dbReference type="CDD" id="cd08966">
    <property type="entry name" value="EcFpg-like_N"/>
    <property type="match status" value="1"/>
</dbReference>
<organism evidence="2">
    <name type="scientific">marine sediment metagenome</name>
    <dbReference type="NCBI Taxonomy" id="412755"/>
    <lineage>
        <taxon>unclassified sequences</taxon>
        <taxon>metagenomes</taxon>
        <taxon>ecological metagenomes</taxon>
    </lineage>
</organism>
<dbReference type="Gene3D" id="3.20.190.10">
    <property type="entry name" value="MutM-like, N-terminal"/>
    <property type="match status" value="1"/>
</dbReference>
<dbReference type="GO" id="GO:0019104">
    <property type="term" value="F:DNA N-glycosylase activity"/>
    <property type="evidence" value="ECO:0007669"/>
    <property type="project" value="InterPro"/>
</dbReference>
<dbReference type="SUPFAM" id="SSF81624">
    <property type="entry name" value="N-terminal domain of MutM-like DNA repair proteins"/>
    <property type="match status" value="1"/>
</dbReference>
<dbReference type="SMART" id="SM00898">
    <property type="entry name" value="Fapy_DNA_glyco"/>
    <property type="match status" value="1"/>
</dbReference>
<gene>
    <name evidence="2" type="ORF">S12H4_37525</name>
</gene>
<feature type="domain" description="Formamidopyrimidine-DNA glycosylase catalytic" evidence="1">
    <location>
        <begin position="2"/>
        <end position="70"/>
    </location>
</feature>
<protein>
    <recommendedName>
        <fullName evidence="1">Formamidopyrimidine-DNA glycosylase catalytic domain-containing protein</fullName>
    </recommendedName>
</protein>
<dbReference type="InterPro" id="IPR012319">
    <property type="entry name" value="FPG_cat"/>
</dbReference>
<comment type="caution">
    <text evidence="2">The sequence shown here is derived from an EMBL/GenBank/DDBJ whole genome shotgun (WGS) entry which is preliminary data.</text>
</comment>
<dbReference type="GO" id="GO:0008270">
    <property type="term" value="F:zinc ion binding"/>
    <property type="evidence" value="ECO:0007669"/>
    <property type="project" value="InterPro"/>
</dbReference>
<reference evidence="2" key="1">
    <citation type="journal article" date="2014" name="Front. Microbiol.">
        <title>High frequency of phylogenetically diverse reductive dehalogenase-homologous genes in deep subseafloor sedimentary metagenomes.</title>
        <authorList>
            <person name="Kawai M."/>
            <person name="Futagami T."/>
            <person name="Toyoda A."/>
            <person name="Takaki Y."/>
            <person name="Nishi S."/>
            <person name="Hori S."/>
            <person name="Arai W."/>
            <person name="Tsubouchi T."/>
            <person name="Morono Y."/>
            <person name="Uchiyama I."/>
            <person name="Ito T."/>
            <person name="Fujiyama A."/>
            <person name="Inagaki F."/>
            <person name="Takami H."/>
        </authorList>
    </citation>
    <scope>NUCLEOTIDE SEQUENCE</scope>
    <source>
        <strain evidence="2">Expedition CK06-06</strain>
    </source>
</reference>
<dbReference type="InterPro" id="IPR035937">
    <property type="entry name" value="FPG_N"/>
</dbReference>
<dbReference type="GO" id="GO:0003906">
    <property type="term" value="F:DNA-(apurinic or apyrimidinic site) endonuclease activity"/>
    <property type="evidence" value="ECO:0007669"/>
    <property type="project" value="InterPro"/>
</dbReference>
<sequence>MPELPEVETIKNELAPHVIGRSVSGVSFSWEGIVRQPSREEFCARLIGQKITGVGRRGKYLIFSLSSGQA</sequence>
<evidence type="ECO:0000259" key="1">
    <source>
        <dbReference type="PROSITE" id="PS51068"/>
    </source>
</evidence>
<feature type="non-terminal residue" evidence="2">
    <location>
        <position position="70"/>
    </location>
</feature>
<proteinExistence type="predicted"/>